<protein>
    <recommendedName>
        <fullName evidence="5">MmpS family membrane protein</fullName>
    </recommendedName>
</protein>
<keyword evidence="2" id="KW-1133">Transmembrane helix</keyword>
<evidence type="ECO:0000313" key="4">
    <source>
        <dbReference type="Proteomes" id="UP001059836"/>
    </source>
</evidence>
<sequence>MTRPPDDPRRYGDPGSSGHDPHWASGATGEVGAENGGSSTRRFDEPPATSAYGDPGYQEPYIDPRHRRTAHADDGYAPGGDAGQYGRTEYDPGPHEQPPYGAAGEQPRGGGSRGRTIVLAALIAVALVVIGVVATLMLTGGSDDDDDGTTPAASSTTSARTSVSRAPDDTETTTSTTTSEAPESTATSRTAPSGVVYQITGRGDVVGLNYLVNGKVAIVAATSAPWSQRVELTNGRARLTAVVIRGPLTCTIMYNGETLATQTSNGGLLTCAASLPSGA</sequence>
<feature type="transmembrane region" description="Helical" evidence="2">
    <location>
        <begin position="117"/>
        <end position="138"/>
    </location>
</feature>
<feature type="region of interest" description="Disordered" evidence="1">
    <location>
        <begin position="1"/>
        <end position="112"/>
    </location>
</feature>
<evidence type="ECO:0000256" key="2">
    <source>
        <dbReference type="SAM" id="Phobius"/>
    </source>
</evidence>
<dbReference type="InterPro" id="IPR038468">
    <property type="entry name" value="MmpS_C"/>
</dbReference>
<evidence type="ECO:0000313" key="3">
    <source>
        <dbReference type="EMBL" id="QHN36843.1"/>
    </source>
</evidence>
<evidence type="ECO:0008006" key="5">
    <source>
        <dbReference type="Google" id="ProtNLM"/>
    </source>
</evidence>
<feature type="region of interest" description="Disordered" evidence="1">
    <location>
        <begin position="140"/>
        <end position="190"/>
    </location>
</feature>
<organism evidence="3 4">
    <name type="scientific">Gordonia pseudamarae</name>
    <dbReference type="NCBI Taxonomy" id="2831662"/>
    <lineage>
        <taxon>Bacteria</taxon>
        <taxon>Bacillati</taxon>
        <taxon>Actinomycetota</taxon>
        <taxon>Actinomycetes</taxon>
        <taxon>Mycobacteriales</taxon>
        <taxon>Gordoniaceae</taxon>
        <taxon>Gordonia</taxon>
    </lineage>
</organism>
<evidence type="ECO:0000256" key="1">
    <source>
        <dbReference type="SAM" id="MobiDB-lite"/>
    </source>
</evidence>
<gene>
    <name evidence="3" type="ORF">GII31_20040</name>
</gene>
<dbReference type="RefSeq" id="WP_213245115.1">
    <property type="nucleotide sequence ID" value="NZ_CP045806.1"/>
</dbReference>
<proteinExistence type="predicted"/>
<dbReference type="EMBL" id="CP045809">
    <property type="protein sequence ID" value="QHN36843.1"/>
    <property type="molecule type" value="Genomic_DNA"/>
</dbReference>
<accession>A0ABX6ILR9</accession>
<keyword evidence="4" id="KW-1185">Reference proteome</keyword>
<keyword evidence="2" id="KW-0812">Transmembrane</keyword>
<name>A0ABX6ILR9_9ACTN</name>
<feature type="compositionally biased region" description="Low complexity" evidence="1">
    <location>
        <begin position="149"/>
        <end position="162"/>
    </location>
</feature>
<dbReference type="Proteomes" id="UP001059836">
    <property type="component" value="Chromosome"/>
</dbReference>
<keyword evidence="2" id="KW-0472">Membrane</keyword>
<feature type="compositionally biased region" description="Basic and acidic residues" evidence="1">
    <location>
        <begin position="1"/>
        <end position="12"/>
    </location>
</feature>
<reference evidence="3" key="1">
    <citation type="journal article" date="2021" name="Nat. Microbiol.">
        <title>Cocultivation of an ultrasmall environmental parasitic bacterium with lytic ability against bacteria associated with wastewater foams.</title>
        <authorList>
            <person name="Batinovic S."/>
            <person name="Rose J.J.A."/>
            <person name="Ratcliffe J."/>
            <person name="Seviour R.J."/>
            <person name="Petrovski S."/>
        </authorList>
    </citation>
    <scope>NUCLEOTIDE SEQUENCE</scope>
    <source>
        <strain evidence="3">CON9</strain>
    </source>
</reference>
<dbReference type="Gene3D" id="2.60.40.2880">
    <property type="entry name" value="MmpS1-5, C-terminal soluble domain"/>
    <property type="match status" value="1"/>
</dbReference>
<feature type="compositionally biased region" description="Low complexity" evidence="1">
    <location>
        <begin position="172"/>
        <end position="190"/>
    </location>
</feature>